<evidence type="ECO:0000256" key="8">
    <source>
        <dbReference type="SAM" id="Phobius"/>
    </source>
</evidence>
<feature type="transmembrane region" description="Helical" evidence="8">
    <location>
        <begin position="66"/>
        <end position="88"/>
    </location>
</feature>
<feature type="transmembrane region" description="Helical" evidence="8">
    <location>
        <begin position="219"/>
        <end position="241"/>
    </location>
</feature>
<evidence type="ECO:0000256" key="4">
    <source>
        <dbReference type="ARBA" id="ARBA00022475"/>
    </source>
</evidence>
<evidence type="ECO:0000256" key="6">
    <source>
        <dbReference type="ARBA" id="ARBA00022989"/>
    </source>
</evidence>
<evidence type="ECO:0000313" key="9">
    <source>
        <dbReference type="EMBL" id="MBC8629369.1"/>
    </source>
</evidence>
<dbReference type="InterPro" id="IPR038770">
    <property type="entry name" value="Na+/solute_symporter_sf"/>
</dbReference>
<keyword evidence="3" id="KW-0813">Transport</keyword>
<feature type="transmembrane region" description="Helical" evidence="8">
    <location>
        <begin position="124"/>
        <end position="141"/>
    </location>
</feature>
<accession>A0ABR7PD72</accession>
<sequence length="307" mass="33999">MVTLLLTEQLTVLFLMMGCGFVLVKTKIVKSRDSKTLSLISVYLIMPCVIINAFQIDYSKEIQDGFLLALFAAVILHLLLFLICGILGKFLNLTSVEKASLIYSNAGNLIIPLVTSVLGSEWVIYSSGFMCVQTLLLWTHAQSIMQGKTEFNWKKILQNVNLIAIVVGIILFFFHIKLPVILSDTINSLASLIGPVSMIMLGMLLTEVDWKALFTSRRIYLMTALKMLVLPLIMVGCMRLLAHHCSLANASTILLISLLATITPSATTITQMAQIYDNHPDYASAINVFTTVVCIVTMPIMVLLYTL</sequence>
<gene>
    <name evidence="9" type="ORF">H8712_12240</name>
</gene>
<evidence type="ECO:0000256" key="7">
    <source>
        <dbReference type="ARBA" id="ARBA00023136"/>
    </source>
</evidence>
<dbReference type="PANTHER" id="PTHR36838:SF1">
    <property type="entry name" value="SLR1864 PROTEIN"/>
    <property type="match status" value="1"/>
</dbReference>
<reference evidence="9 10" key="1">
    <citation type="submission" date="2020-08" db="EMBL/GenBank/DDBJ databases">
        <title>Genome public.</title>
        <authorList>
            <person name="Liu C."/>
            <person name="Sun Q."/>
        </authorList>
    </citation>
    <scope>NUCLEOTIDE SEQUENCE [LARGE SCALE GENOMIC DNA]</scope>
    <source>
        <strain evidence="9 10">3_YM_SP_D4_24.mj</strain>
    </source>
</reference>
<proteinExistence type="inferred from homology"/>
<dbReference type="PANTHER" id="PTHR36838">
    <property type="entry name" value="AUXIN EFFLUX CARRIER FAMILY PROTEIN"/>
    <property type="match status" value="1"/>
</dbReference>
<dbReference type="InterPro" id="IPR004776">
    <property type="entry name" value="Mem_transp_PIN-like"/>
</dbReference>
<protein>
    <submittedName>
        <fullName evidence="9">AEC family transporter</fullName>
    </submittedName>
</protein>
<evidence type="ECO:0000313" key="10">
    <source>
        <dbReference type="Proteomes" id="UP000661649"/>
    </source>
</evidence>
<keyword evidence="7 8" id="KW-0472">Membrane</keyword>
<dbReference type="RefSeq" id="WP_117456594.1">
    <property type="nucleotide sequence ID" value="NZ_JACRTP010000005.1"/>
</dbReference>
<dbReference type="Gene3D" id="1.20.1530.20">
    <property type="match status" value="1"/>
</dbReference>
<keyword evidence="10" id="KW-1185">Reference proteome</keyword>
<organism evidence="9 10">
    <name type="scientific">Blautia stercoris</name>
    <dbReference type="NCBI Taxonomy" id="871664"/>
    <lineage>
        <taxon>Bacteria</taxon>
        <taxon>Bacillati</taxon>
        <taxon>Bacillota</taxon>
        <taxon>Clostridia</taxon>
        <taxon>Lachnospirales</taxon>
        <taxon>Lachnospiraceae</taxon>
        <taxon>Blautia</taxon>
    </lineage>
</organism>
<evidence type="ECO:0000256" key="1">
    <source>
        <dbReference type="ARBA" id="ARBA00004651"/>
    </source>
</evidence>
<feature type="transmembrane region" description="Helical" evidence="8">
    <location>
        <begin position="247"/>
        <end position="270"/>
    </location>
</feature>
<comment type="similarity">
    <text evidence="2">Belongs to the auxin efflux carrier (TC 2.A.69) family.</text>
</comment>
<comment type="subcellular location">
    <subcellularLocation>
        <location evidence="1">Cell membrane</location>
        <topology evidence="1">Multi-pass membrane protein</topology>
    </subcellularLocation>
</comment>
<keyword evidence="6 8" id="KW-1133">Transmembrane helix</keyword>
<name>A0ABR7PD72_9FIRM</name>
<comment type="caution">
    <text evidence="9">The sequence shown here is derived from an EMBL/GenBank/DDBJ whole genome shotgun (WGS) entry which is preliminary data.</text>
</comment>
<dbReference type="Pfam" id="PF03547">
    <property type="entry name" value="Mem_trans"/>
    <property type="match status" value="2"/>
</dbReference>
<feature type="transmembrane region" description="Helical" evidence="8">
    <location>
        <begin position="282"/>
        <end position="305"/>
    </location>
</feature>
<dbReference type="Proteomes" id="UP000661649">
    <property type="component" value="Unassembled WGS sequence"/>
</dbReference>
<evidence type="ECO:0000256" key="3">
    <source>
        <dbReference type="ARBA" id="ARBA00022448"/>
    </source>
</evidence>
<dbReference type="EMBL" id="JACRTP010000005">
    <property type="protein sequence ID" value="MBC8629369.1"/>
    <property type="molecule type" value="Genomic_DNA"/>
</dbReference>
<feature type="transmembrane region" description="Helical" evidence="8">
    <location>
        <begin position="188"/>
        <end position="207"/>
    </location>
</feature>
<feature type="transmembrane region" description="Helical" evidence="8">
    <location>
        <begin position="100"/>
        <end position="118"/>
    </location>
</feature>
<keyword evidence="4" id="KW-1003">Cell membrane</keyword>
<evidence type="ECO:0000256" key="2">
    <source>
        <dbReference type="ARBA" id="ARBA00010145"/>
    </source>
</evidence>
<feature type="transmembrane region" description="Helical" evidence="8">
    <location>
        <begin position="36"/>
        <end position="54"/>
    </location>
</feature>
<keyword evidence="5 8" id="KW-0812">Transmembrane</keyword>
<feature type="transmembrane region" description="Helical" evidence="8">
    <location>
        <begin position="6"/>
        <end position="24"/>
    </location>
</feature>
<feature type="transmembrane region" description="Helical" evidence="8">
    <location>
        <begin position="162"/>
        <end position="182"/>
    </location>
</feature>
<evidence type="ECO:0000256" key="5">
    <source>
        <dbReference type="ARBA" id="ARBA00022692"/>
    </source>
</evidence>